<reference evidence="2" key="1">
    <citation type="submission" date="2025-08" db="UniProtKB">
        <authorList>
            <consortium name="RefSeq"/>
        </authorList>
    </citation>
    <scope>IDENTIFICATION</scope>
    <source>
        <tissue evidence="2">Whole organism</tissue>
    </source>
</reference>
<accession>A0A8B7NIU8</accession>
<sequence>MAEAAPEGPPDANSTSMWGRYDRPEIWQASLSGKPLFTDEHYSELAFFNCSVDPIMEVTEHVDVLPTIMAYAKIRATLKGFADRPGAVLAYTIAEALAHYLPAEKRLANVSADQRIISDVNAMFPLHTGSLRISGQNWTNARNAVFPSAGAVGSQAAVPTGGPIANLDLQQNAPVQTIQEALAVLRVLACHWWHDSTQAHVASIQVSLLMALAKRGCATAGYVREICDVFYAEAGYQLDPIPDCVDLCEVWKMISPYITDMNVGAIIQSWSACIPQDLLRLRLTLQQIPGQGLTALSAIKTALTSYPNFNWAHVAVLLENEAAAVQEALTAVGANIYYGYRRDLGPARSTRYKSFAWVAKELLIRKGGQSSLRAYKGWTPVPQKYHELEKMIANYVKNVQQEQVYAVGTPQHNIGVTLAAAAVAATGLRSGQASCA</sequence>
<gene>
    <name evidence="2" type="primary">LOC108670604</name>
</gene>
<dbReference type="AlphaFoldDB" id="A0A8B7NIU8"/>
<proteinExistence type="predicted"/>
<dbReference type="RefSeq" id="XP_018013560.1">
    <property type="nucleotide sequence ID" value="XM_018158071.2"/>
</dbReference>
<organism evidence="1 2">
    <name type="scientific">Hyalella azteca</name>
    <name type="common">Amphipod</name>
    <dbReference type="NCBI Taxonomy" id="294128"/>
    <lineage>
        <taxon>Eukaryota</taxon>
        <taxon>Metazoa</taxon>
        <taxon>Ecdysozoa</taxon>
        <taxon>Arthropoda</taxon>
        <taxon>Crustacea</taxon>
        <taxon>Multicrustacea</taxon>
        <taxon>Malacostraca</taxon>
        <taxon>Eumalacostraca</taxon>
        <taxon>Peracarida</taxon>
        <taxon>Amphipoda</taxon>
        <taxon>Senticaudata</taxon>
        <taxon>Talitrida</taxon>
        <taxon>Talitroidea</taxon>
        <taxon>Hyalellidae</taxon>
        <taxon>Hyalella</taxon>
    </lineage>
</organism>
<dbReference type="OrthoDB" id="7422527at2759"/>
<dbReference type="Proteomes" id="UP000694843">
    <property type="component" value="Unplaced"/>
</dbReference>
<evidence type="ECO:0000313" key="1">
    <source>
        <dbReference type="Proteomes" id="UP000694843"/>
    </source>
</evidence>
<dbReference type="KEGG" id="hazt:108670604"/>
<name>A0A8B7NIU8_HYAAZ</name>
<evidence type="ECO:0000313" key="2">
    <source>
        <dbReference type="RefSeq" id="XP_018013560.1"/>
    </source>
</evidence>
<dbReference type="GeneID" id="108670604"/>
<keyword evidence="1" id="KW-1185">Reference proteome</keyword>
<protein>
    <submittedName>
        <fullName evidence="2">Uncharacterized protein LOC108670604</fullName>
    </submittedName>
</protein>